<evidence type="ECO:0000256" key="1">
    <source>
        <dbReference type="ARBA" id="ARBA00022679"/>
    </source>
</evidence>
<dbReference type="PANTHER" id="PTHR43072">
    <property type="entry name" value="N-ACETYLTRANSFERASE"/>
    <property type="match status" value="1"/>
</dbReference>
<feature type="domain" description="N-acetyltransferase" evidence="3">
    <location>
        <begin position="38"/>
        <end position="191"/>
    </location>
</feature>
<keyword evidence="2" id="KW-0012">Acyltransferase</keyword>
<evidence type="ECO:0000313" key="5">
    <source>
        <dbReference type="Proteomes" id="UP000482155"/>
    </source>
</evidence>
<evidence type="ECO:0000313" key="4">
    <source>
        <dbReference type="EMBL" id="NEX60909.1"/>
    </source>
</evidence>
<reference evidence="4 5" key="1">
    <citation type="submission" date="2020-02" db="EMBL/GenBank/DDBJ databases">
        <authorList>
            <person name="Kim M.K."/>
        </authorList>
    </citation>
    <scope>NUCLEOTIDE SEQUENCE [LARGE SCALE GENOMIC DNA]</scope>
    <source>
        <strain evidence="4 5">17J57-3</strain>
    </source>
</reference>
<dbReference type="Gene3D" id="3.40.630.30">
    <property type="match status" value="1"/>
</dbReference>
<evidence type="ECO:0000256" key="2">
    <source>
        <dbReference type="ARBA" id="ARBA00023315"/>
    </source>
</evidence>
<evidence type="ECO:0000259" key="3">
    <source>
        <dbReference type="PROSITE" id="PS51186"/>
    </source>
</evidence>
<dbReference type="RefSeq" id="WP_163961594.1">
    <property type="nucleotide sequence ID" value="NZ_JAAIVB010000021.1"/>
</dbReference>
<dbReference type="InterPro" id="IPR016181">
    <property type="entry name" value="Acyl_CoA_acyltransferase"/>
</dbReference>
<keyword evidence="1 4" id="KW-0808">Transferase</keyword>
<proteinExistence type="predicted"/>
<dbReference type="Proteomes" id="UP000482155">
    <property type="component" value="Unassembled WGS sequence"/>
</dbReference>
<dbReference type="AlphaFoldDB" id="A0A6B3STF8"/>
<dbReference type="GO" id="GO:0016747">
    <property type="term" value="F:acyltransferase activity, transferring groups other than amino-acyl groups"/>
    <property type="evidence" value="ECO:0007669"/>
    <property type="project" value="InterPro"/>
</dbReference>
<dbReference type="InterPro" id="IPR000182">
    <property type="entry name" value="GNAT_dom"/>
</dbReference>
<comment type="caution">
    <text evidence="4">The sequence shown here is derived from an EMBL/GenBank/DDBJ whole genome shotgun (WGS) entry which is preliminary data.</text>
</comment>
<dbReference type="EMBL" id="JAAIVB010000021">
    <property type="protein sequence ID" value="NEX60909.1"/>
    <property type="molecule type" value="Genomic_DNA"/>
</dbReference>
<organism evidence="4 5">
    <name type="scientific">Noviherbaspirillum galbum</name>
    <dbReference type="NCBI Taxonomy" id="2709383"/>
    <lineage>
        <taxon>Bacteria</taxon>
        <taxon>Pseudomonadati</taxon>
        <taxon>Pseudomonadota</taxon>
        <taxon>Betaproteobacteria</taxon>
        <taxon>Burkholderiales</taxon>
        <taxon>Oxalobacteraceae</taxon>
        <taxon>Noviherbaspirillum</taxon>
    </lineage>
</organism>
<keyword evidence="5" id="KW-1185">Reference proteome</keyword>
<dbReference type="CDD" id="cd04301">
    <property type="entry name" value="NAT_SF"/>
    <property type="match status" value="1"/>
</dbReference>
<sequence>MIELLPFSLHWKELLTWYFTPRSDGVRDVWRGRKGDVIVMRLSRPEDGPRIQQMVRDLSLQSRYQRFFYPVHELTPDMIERFTANAPGKAMNLVAAVSEDGHDRLVGMAQYVVGDVPGEAEFAVVVADGWQREGLGRRLVRGVVSLAREAGVQRLGGDVLADNEPMRGLMLELGFRLTRHPDGAYLRRAVKEIGVRGRG</sequence>
<accession>A0A6B3STF8</accession>
<dbReference type="PROSITE" id="PS51186">
    <property type="entry name" value="GNAT"/>
    <property type="match status" value="1"/>
</dbReference>
<protein>
    <submittedName>
        <fullName evidence="4">GNAT family N-acetyltransferase</fullName>
    </submittedName>
</protein>
<gene>
    <name evidence="4" type="ORF">G3574_07455</name>
</gene>
<dbReference type="PANTHER" id="PTHR43072:SF23">
    <property type="entry name" value="UPF0039 PROTEIN C11D3.02C"/>
    <property type="match status" value="1"/>
</dbReference>
<name>A0A6B3STF8_9BURK</name>
<dbReference type="Pfam" id="PF00583">
    <property type="entry name" value="Acetyltransf_1"/>
    <property type="match status" value="1"/>
</dbReference>
<dbReference type="SUPFAM" id="SSF55729">
    <property type="entry name" value="Acyl-CoA N-acyltransferases (Nat)"/>
    <property type="match status" value="1"/>
</dbReference>